<dbReference type="SFLD" id="SFLDS00052">
    <property type="entry name" value="Ferric_Reductase_Domain"/>
    <property type="match status" value="1"/>
</dbReference>
<keyword evidence="3" id="KW-0285">Flavoprotein</keyword>
<feature type="transmembrane region" description="Helical" evidence="13">
    <location>
        <begin position="134"/>
        <end position="151"/>
    </location>
</feature>
<organism evidence="15 16">
    <name type="scientific">Candidatus Accumulibacter contiguus</name>
    <dbReference type="NCBI Taxonomy" id="2954381"/>
    <lineage>
        <taxon>Bacteria</taxon>
        <taxon>Pseudomonadati</taxon>
        <taxon>Pseudomonadota</taxon>
        <taxon>Betaproteobacteria</taxon>
        <taxon>Candidatus Accumulibacter</taxon>
    </lineage>
</organism>
<dbReference type="SUPFAM" id="SSF52343">
    <property type="entry name" value="Ferredoxin reductase-like, C-terminal NADP-linked domain"/>
    <property type="match status" value="1"/>
</dbReference>
<evidence type="ECO:0000256" key="13">
    <source>
        <dbReference type="SAM" id="Phobius"/>
    </source>
</evidence>
<keyword evidence="5" id="KW-0001">2Fe-2S</keyword>
<dbReference type="EMBL" id="SPMX01000047">
    <property type="protein sequence ID" value="NMQ06586.1"/>
    <property type="molecule type" value="Genomic_DNA"/>
</dbReference>
<evidence type="ECO:0000256" key="11">
    <source>
        <dbReference type="ARBA" id="ARBA00023014"/>
    </source>
</evidence>
<protein>
    <submittedName>
        <fullName evidence="15">Ferric reductase</fullName>
    </submittedName>
</protein>
<feature type="domain" description="FAD-binding FR-type" evidence="14">
    <location>
        <begin position="213"/>
        <end position="311"/>
    </location>
</feature>
<dbReference type="PROSITE" id="PS51384">
    <property type="entry name" value="FAD_FR"/>
    <property type="match status" value="1"/>
</dbReference>
<name>A0ABX1TCD0_9PROT</name>
<sequence length="435" mass="48121">MKTLLASLLTVVAAVWGWDVLTTTFPASAHPLWITRQEALYLSGLLSISLMSLSMLLATRPAWLEAPLGGMDRVYRTHKWAGILAISFAAMHWLIELSGDILKTAVGREGRLPKEKFVGLLEILRDLAKDMGEWAIYALLAMLVITLWKKFPYRAWRFLHRAMPVLYLMLAFHAALLAPRDYWAQPAGWLLATLLVVGVYGAIHSLLGGIGRGRIAVGKVVAVEHPAHDITTVICRLDRGWHGHRPGQFAFVTFDDKEGAHPFTIASADHGDRVISFQIKALGDYTHSLAVRLHPGQAVRVEGPYGRFDVARCNPQVRQIWIAGGIGITPFLAWLESLQADPDAAPAADLHYCTRDQVSDAFVPRLESLCAKLPRVHLHIHGARQGATLQAAVLGEARNAEIWFCGPRGLADSLRNGLRAMGEPGRFHQEAFEMR</sequence>
<evidence type="ECO:0000256" key="3">
    <source>
        <dbReference type="ARBA" id="ARBA00022630"/>
    </source>
</evidence>
<dbReference type="SUPFAM" id="SSF63380">
    <property type="entry name" value="Riboflavin synthase domain-like"/>
    <property type="match status" value="1"/>
</dbReference>
<dbReference type="InterPro" id="IPR013130">
    <property type="entry name" value="Fe3_Rdtase_TM_dom"/>
</dbReference>
<gene>
    <name evidence="15" type="ORF">E4Q08_15690</name>
</gene>
<feature type="transmembrane region" description="Helical" evidence="13">
    <location>
        <begin position="158"/>
        <end position="177"/>
    </location>
</feature>
<dbReference type="Gene3D" id="2.40.30.10">
    <property type="entry name" value="Translation factors"/>
    <property type="match status" value="1"/>
</dbReference>
<dbReference type="Pfam" id="PF01794">
    <property type="entry name" value="Ferric_reduct"/>
    <property type="match status" value="1"/>
</dbReference>
<evidence type="ECO:0000256" key="4">
    <source>
        <dbReference type="ARBA" id="ARBA00022692"/>
    </source>
</evidence>
<keyword evidence="4 13" id="KW-0812">Transmembrane</keyword>
<evidence type="ECO:0000256" key="7">
    <source>
        <dbReference type="ARBA" id="ARBA00022827"/>
    </source>
</evidence>
<keyword evidence="16" id="KW-1185">Reference proteome</keyword>
<dbReference type="InterPro" id="IPR013112">
    <property type="entry name" value="FAD-bd_8"/>
</dbReference>
<keyword evidence="11" id="KW-0411">Iron-sulfur</keyword>
<dbReference type="Proteomes" id="UP000886469">
    <property type="component" value="Unassembled WGS sequence"/>
</dbReference>
<evidence type="ECO:0000256" key="6">
    <source>
        <dbReference type="ARBA" id="ARBA00022723"/>
    </source>
</evidence>
<keyword evidence="7" id="KW-0274">FAD</keyword>
<dbReference type="Gene3D" id="3.40.50.80">
    <property type="entry name" value="Nucleotide-binding domain of ferredoxin-NADP reductase (FNR) module"/>
    <property type="match status" value="1"/>
</dbReference>
<dbReference type="Pfam" id="PF08022">
    <property type="entry name" value="FAD_binding_8"/>
    <property type="match status" value="1"/>
</dbReference>
<comment type="subcellular location">
    <subcellularLocation>
        <location evidence="2">Membrane</location>
        <topology evidence="2">Multi-pass membrane protein</topology>
    </subcellularLocation>
</comment>
<dbReference type="InterPro" id="IPR050415">
    <property type="entry name" value="MRET"/>
</dbReference>
<keyword evidence="12 13" id="KW-0472">Membrane</keyword>
<dbReference type="InterPro" id="IPR017938">
    <property type="entry name" value="Riboflavin_synthase-like_b-brl"/>
</dbReference>
<feature type="transmembrane region" description="Helical" evidence="13">
    <location>
        <begin position="189"/>
        <end position="210"/>
    </location>
</feature>
<keyword evidence="8 13" id="KW-1133">Transmembrane helix</keyword>
<evidence type="ECO:0000256" key="9">
    <source>
        <dbReference type="ARBA" id="ARBA00023002"/>
    </source>
</evidence>
<reference evidence="15" key="1">
    <citation type="submission" date="2019-03" db="EMBL/GenBank/DDBJ databases">
        <title>Metabolic reconstructions from genomes of highly enriched 'Candidatus Accumulibacter' and 'Candidatus Competibacter' bioreactor populations.</title>
        <authorList>
            <person name="Annavajhala M.K."/>
            <person name="Welles L."/>
            <person name="Abbas B."/>
            <person name="Sorokin D."/>
            <person name="Park H."/>
            <person name="Van Loosdrecht M."/>
            <person name="Chandran K."/>
        </authorList>
    </citation>
    <scope>NUCLEOTIDE SEQUENCE</scope>
    <source>
        <strain evidence="15">SBR_L</strain>
    </source>
</reference>
<accession>A0ABX1TCD0</accession>
<evidence type="ECO:0000256" key="10">
    <source>
        <dbReference type="ARBA" id="ARBA00023004"/>
    </source>
</evidence>
<evidence type="ECO:0000256" key="8">
    <source>
        <dbReference type="ARBA" id="ARBA00022989"/>
    </source>
</evidence>
<keyword evidence="6" id="KW-0479">Metal-binding</keyword>
<evidence type="ECO:0000256" key="5">
    <source>
        <dbReference type="ARBA" id="ARBA00022714"/>
    </source>
</evidence>
<feature type="transmembrane region" description="Helical" evidence="13">
    <location>
        <begin position="41"/>
        <end position="59"/>
    </location>
</feature>
<dbReference type="PANTHER" id="PTHR47354">
    <property type="entry name" value="NADH OXIDOREDUCTASE HCR"/>
    <property type="match status" value="1"/>
</dbReference>
<dbReference type="InterPro" id="IPR039261">
    <property type="entry name" value="FNR_nucleotide-bd"/>
</dbReference>
<evidence type="ECO:0000256" key="12">
    <source>
        <dbReference type="ARBA" id="ARBA00023136"/>
    </source>
</evidence>
<dbReference type="PANTHER" id="PTHR47354:SF8">
    <property type="entry name" value="1,2-PHENYLACETYL-COA EPOXIDASE, SUBUNIT E"/>
    <property type="match status" value="1"/>
</dbReference>
<evidence type="ECO:0000259" key="14">
    <source>
        <dbReference type="PROSITE" id="PS51384"/>
    </source>
</evidence>
<feature type="transmembrane region" description="Helical" evidence="13">
    <location>
        <begin position="80"/>
        <end position="95"/>
    </location>
</feature>
<keyword evidence="9" id="KW-0560">Oxidoreductase</keyword>
<keyword evidence="10" id="KW-0408">Iron</keyword>
<dbReference type="InterPro" id="IPR017927">
    <property type="entry name" value="FAD-bd_FR_type"/>
</dbReference>
<dbReference type="RefSeq" id="WP_169071090.1">
    <property type="nucleotide sequence ID" value="NZ_SPMX01000047.1"/>
</dbReference>
<proteinExistence type="predicted"/>
<evidence type="ECO:0000256" key="2">
    <source>
        <dbReference type="ARBA" id="ARBA00004141"/>
    </source>
</evidence>
<dbReference type="CDD" id="cd06198">
    <property type="entry name" value="FNR_like_3"/>
    <property type="match status" value="1"/>
</dbReference>
<evidence type="ECO:0000256" key="1">
    <source>
        <dbReference type="ARBA" id="ARBA00001974"/>
    </source>
</evidence>
<comment type="caution">
    <text evidence="15">The sequence shown here is derived from an EMBL/GenBank/DDBJ whole genome shotgun (WGS) entry which is preliminary data.</text>
</comment>
<evidence type="ECO:0000313" key="16">
    <source>
        <dbReference type="Proteomes" id="UP000886469"/>
    </source>
</evidence>
<comment type="cofactor">
    <cofactor evidence="1">
        <name>FAD</name>
        <dbReference type="ChEBI" id="CHEBI:57692"/>
    </cofactor>
</comment>
<evidence type="ECO:0000313" key="15">
    <source>
        <dbReference type="EMBL" id="NMQ06586.1"/>
    </source>
</evidence>